<reference evidence="2 3" key="1">
    <citation type="journal article" date="2015" name="Genome Announc.">
        <title>Draft Genome Sequence of the Terrestrial Cyanobacterium Scytonema millei VB511283, Isolated from Eastern India.</title>
        <authorList>
            <person name="Sen D."/>
            <person name="Chandrababunaidu M.M."/>
            <person name="Singh D."/>
            <person name="Sanghi N."/>
            <person name="Ghorai A."/>
            <person name="Mishra G.P."/>
            <person name="Madduluri M."/>
            <person name="Adhikary S.P."/>
            <person name="Tripathy S."/>
        </authorList>
    </citation>
    <scope>NUCLEOTIDE SEQUENCE [LARGE SCALE GENOMIC DNA]</scope>
    <source>
        <strain evidence="2 3">VB511283</strain>
    </source>
</reference>
<keyword evidence="3" id="KW-1185">Reference proteome</keyword>
<gene>
    <name evidence="2" type="ORF">QH73_0004120</name>
</gene>
<sequence length="258" mass="27597">MRFQLGRTIFKIIVLSCLASVTTQCADRATSVQKQFPGVCAKDLGVGNNTSAWMVGCGKANDAGDFYLFTWNGSKWDMMTGFGSDIAVEPNGTPWITNSSGQIYRGKGNNQWEQVAGCARDIAVGNDSVWVLGCKQVGAKDFEIFSWQNSQWNQVEGAAARIAVEPNGTPWIVNSSGQIYKRSGNSWQQISGCAKDIGVGENGSAWILGCKPAGAGGFEILSRQGSKWTTLPGAATGIAVEPNGTPWVISIEGKVFRL</sequence>
<evidence type="ECO:0000256" key="1">
    <source>
        <dbReference type="SAM" id="SignalP"/>
    </source>
</evidence>
<dbReference type="InterPro" id="IPR006624">
    <property type="entry name" value="Beta-propeller_rpt_TECPR"/>
</dbReference>
<evidence type="ECO:0000313" key="2">
    <source>
        <dbReference type="EMBL" id="NHC33857.1"/>
    </source>
</evidence>
<keyword evidence="1" id="KW-0732">Signal</keyword>
<evidence type="ECO:0000313" key="3">
    <source>
        <dbReference type="Proteomes" id="UP000031532"/>
    </source>
</evidence>
<comment type="caution">
    <text evidence="2">The sequence shown here is derived from an EMBL/GenBank/DDBJ whole genome shotgun (WGS) entry which is preliminary data.</text>
</comment>
<name>A0A9X5I3U3_9CYAN</name>
<protein>
    <submittedName>
        <fullName evidence="2">Uncharacterized protein</fullName>
    </submittedName>
</protein>
<feature type="signal peptide" evidence="1">
    <location>
        <begin position="1"/>
        <end position="26"/>
    </location>
</feature>
<proteinExistence type="predicted"/>
<feature type="chain" id="PRO_5040829167" evidence="1">
    <location>
        <begin position="27"/>
        <end position="258"/>
    </location>
</feature>
<organism evidence="2 3">
    <name type="scientific">Scytonema millei VB511283</name>
    <dbReference type="NCBI Taxonomy" id="1245923"/>
    <lineage>
        <taxon>Bacteria</taxon>
        <taxon>Bacillati</taxon>
        <taxon>Cyanobacteriota</taxon>
        <taxon>Cyanophyceae</taxon>
        <taxon>Nostocales</taxon>
        <taxon>Scytonemataceae</taxon>
        <taxon>Scytonema</taxon>
    </lineage>
</organism>
<accession>A0A9X5I3U3</accession>
<dbReference type="Pfam" id="PF19193">
    <property type="entry name" value="Tectonin"/>
    <property type="match status" value="1"/>
</dbReference>
<dbReference type="SMART" id="SM00706">
    <property type="entry name" value="TECPR"/>
    <property type="match status" value="5"/>
</dbReference>
<dbReference type="Proteomes" id="UP000031532">
    <property type="component" value="Unassembled WGS sequence"/>
</dbReference>
<dbReference type="OrthoDB" id="436909at2"/>
<dbReference type="EMBL" id="JTJC03000001">
    <property type="protein sequence ID" value="NHC33857.1"/>
    <property type="molecule type" value="Genomic_DNA"/>
</dbReference>
<dbReference type="RefSeq" id="WP_132866603.1">
    <property type="nucleotide sequence ID" value="NZ_JTJC03000001.1"/>
</dbReference>
<dbReference type="AlphaFoldDB" id="A0A9X5I3U3"/>